<feature type="compositionally biased region" description="Polar residues" evidence="1">
    <location>
        <begin position="307"/>
        <end position="327"/>
    </location>
</feature>
<accession>A0A0H2SK43</accession>
<gene>
    <name evidence="2" type="ORF">SCHPADRAFT_821499</name>
</gene>
<dbReference type="PANTHER" id="PTHR38134">
    <property type="entry name" value="SLR1395 PROTEIN"/>
    <property type="match status" value="1"/>
</dbReference>
<feature type="region of interest" description="Disordered" evidence="1">
    <location>
        <begin position="305"/>
        <end position="327"/>
    </location>
</feature>
<name>A0A0H2SK43_9AGAM</name>
<proteinExistence type="predicted"/>
<dbReference type="STRING" id="27342.A0A0H2SK43"/>
<dbReference type="Proteomes" id="UP000053477">
    <property type="component" value="Unassembled WGS sequence"/>
</dbReference>
<evidence type="ECO:0000256" key="1">
    <source>
        <dbReference type="SAM" id="MobiDB-lite"/>
    </source>
</evidence>
<dbReference type="AlphaFoldDB" id="A0A0H2SK43"/>
<dbReference type="InterPro" id="IPR053205">
    <property type="entry name" value="GHMP_kinase_L-arabinokinase"/>
</dbReference>
<reference evidence="2 3" key="1">
    <citation type="submission" date="2015-04" db="EMBL/GenBank/DDBJ databases">
        <title>Complete genome sequence of Schizopora paradoxa KUC8140, a cosmopolitan wood degrader in East Asia.</title>
        <authorList>
            <consortium name="DOE Joint Genome Institute"/>
            <person name="Min B."/>
            <person name="Park H."/>
            <person name="Jang Y."/>
            <person name="Kim J.-J."/>
            <person name="Kim K.H."/>
            <person name="Pangilinan J."/>
            <person name="Lipzen A."/>
            <person name="Riley R."/>
            <person name="Grigoriev I.V."/>
            <person name="Spatafora J.W."/>
            <person name="Choi I.-G."/>
        </authorList>
    </citation>
    <scope>NUCLEOTIDE SEQUENCE [LARGE SCALE GENOMIC DNA]</scope>
    <source>
        <strain evidence="2 3">KUC8140</strain>
    </source>
</reference>
<organism evidence="2 3">
    <name type="scientific">Schizopora paradoxa</name>
    <dbReference type="NCBI Taxonomy" id="27342"/>
    <lineage>
        <taxon>Eukaryota</taxon>
        <taxon>Fungi</taxon>
        <taxon>Dikarya</taxon>
        <taxon>Basidiomycota</taxon>
        <taxon>Agaricomycotina</taxon>
        <taxon>Agaricomycetes</taxon>
        <taxon>Hymenochaetales</taxon>
        <taxon>Schizoporaceae</taxon>
        <taxon>Schizopora</taxon>
    </lineage>
</organism>
<dbReference type="PANTHER" id="PTHR38134:SF2">
    <property type="entry name" value="GALACTOKINASE"/>
    <property type="match status" value="1"/>
</dbReference>
<evidence type="ECO:0000313" key="2">
    <source>
        <dbReference type="EMBL" id="KLO17436.1"/>
    </source>
</evidence>
<dbReference type="InParanoid" id="A0A0H2SK43"/>
<sequence>MSSLILAYYCSGHGYGHATRVSAFATHLRRLPNPPLIHIVSSAPKHVFSQCIDAGALYRRANIDPVIVQPVAYHVDRQKSVEVLKSFISEEDRVVAEEVQWLRENRVNCVLSDAAYLACKAANAANIPSVLITNFTFDSVYSYLSVVLPETGPISNSKIHDIWIDCPIPQEELNPLVSRILDGYRCAHLLLRLPGHIPIPSFVISPILPSHLWTDGHAFLPAIEHSLLTDIETQELLPLIPLGGKLFTRAVFECPLIVRHPSADIYSPSGRKRVLDYIGVPIALQSQETKILIVSFGGQIFRKPSSRLPSRQNSKARNSPISSTPASAINIPPNALKIRIDKAVEKLQVESNLSVATTSHLYIPGAPPATITKSSPPLPPSDTITGNTWQLHQERYDHTYSESTVCSDSETDSDTVFESDYEDEARLLPDSSWIAIVCGASKSPGDDRDDVLPENFFVAPRDIYMPDLTAVGDVLLGKLGYGAVSECVDACTPFVYVPRPLFIEEHGLRRLLNEAGVGVQLSREQYEAGDWAESVQEAWKMGEIAKTRKREVGDSGERRKEGERMAAQLLEWIGRWGDVQAL</sequence>
<dbReference type="OrthoDB" id="1684102at2759"/>
<protein>
    <submittedName>
        <fullName evidence="2">Uncharacterized protein</fullName>
    </submittedName>
</protein>
<keyword evidence="3" id="KW-1185">Reference proteome</keyword>
<dbReference type="Gene3D" id="3.40.50.2000">
    <property type="entry name" value="Glycogen Phosphorylase B"/>
    <property type="match status" value="1"/>
</dbReference>
<evidence type="ECO:0000313" key="3">
    <source>
        <dbReference type="Proteomes" id="UP000053477"/>
    </source>
</evidence>
<dbReference type="EMBL" id="KQ085905">
    <property type="protein sequence ID" value="KLO17436.1"/>
    <property type="molecule type" value="Genomic_DNA"/>
</dbReference>